<dbReference type="Proteomes" id="UP000800093">
    <property type="component" value="Unassembled WGS sequence"/>
</dbReference>
<comment type="caution">
    <text evidence="2">The sequence shown here is derived from an EMBL/GenBank/DDBJ whole genome shotgun (WGS) entry which is preliminary data.</text>
</comment>
<dbReference type="OrthoDB" id="3682664at2759"/>
<evidence type="ECO:0000313" key="2">
    <source>
        <dbReference type="EMBL" id="KAF2265359.1"/>
    </source>
</evidence>
<dbReference type="Pfam" id="PF04681">
    <property type="entry name" value="Bys1"/>
    <property type="match status" value="1"/>
</dbReference>
<name>A0A9P4K9T4_9PLEO</name>
<keyword evidence="1" id="KW-0732">Signal</keyword>
<feature type="chain" id="PRO_5040449326" description="BYS1 domain protein" evidence="1">
    <location>
        <begin position="18"/>
        <end position="193"/>
    </location>
</feature>
<feature type="signal peptide" evidence="1">
    <location>
        <begin position="1"/>
        <end position="17"/>
    </location>
</feature>
<gene>
    <name evidence="2" type="ORF">CC78DRAFT_205144</name>
</gene>
<dbReference type="PANTHER" id="PTHR36195:SF4">
    <property type="entry name" value="DOMAIN PROTEIN, PUTATIVE (AFU_ORTHOLOGUE AFUA_5G01990)-RELATED"/>
    <property type="match status" value="1"/>
</dbReference>
<evidence type="ECO:0000256" key="1">
    <source>
        <dbReference type="SAM" id="SignalP"/>
    </source>
</evidence>
<dbReference type="PANTHER" id="PTHR36195">
    <property type="entry name" value="DOMAIN PROTEIN, PUTATIVE (AFU_ORTHOLOGUE AFUA_5G01990)-RELATED-RELATED"/>
    <property type="match status" value="1"/>
</dbReference>
<evidence type="ECO:0008006" key="4">
    <source>
        <dbReference type="Google" id="ProtNLM"/>
    </source>
</evidence>
<dbReference type="InterPro" id="IPR006771">
    <property type="entry name" value="CetA-like"/>
</dbReference>
<evidence type="ECO:0000313" key="3">
    <source>
        <dbReference type="Proteomes" id="UP000800093"/>
    </source>
</evidence>
<proteinExistence type="predicted"/>
<dbReference type="EMBL" id="ML986608">
    <property type="protein sequence ID" value="KAF2265359.1"/>
    <property type="molecule type" value="Genomic_DNA"/>
</dbReference>
<reference evidence="3" key="1">
    <citation type="journal article" date="2020" name="Stud. Mycol.">
        <title>101 Dothideomycetes genomes: A test case for predicting lifestyles and emergence of pathogens.</title>
        <authorList>
            <person name="Haridas S."/>
            <person name="Albert R."/>
            <person name="Binder M."/>
            <person name="Bloem J."/>
            <person name="LaButti K."/>
            <person name="Salamov A."/>
            <person name="Andreopoulos B."/>
            <person name="Baker S."/>
            <person name="Barry K."/>
            <person name="Bills G."/>
            <person name="Bluhm B."/>
            <person name="Cannon C."/>
            <person name="Castanera R."/>
            <person name="Culley D."/>
            <person name="Daum C."/>
            <person name="Ezra D."/>
            <person name="Gonzalez J."/>
            <person name="Henrissat B."/>
            <person name="Kuo A."/>
            <person name="Liang C."/>
            <person name="Lipzen A."/>
            <person name="Lutzoni F."/>
            <person name="Magnuson J."/>
            <person name="Mondo S."/>
            <person name="Nolan M."/>
            <person name="Ohm R."/>
            <person name="Pangilinan J."/>
            <person name="Park H.-J."/>
            <person name="Ramirez L."/>
            <person name="Alfaro M."/>
            <person name="Sun H."/>
            <person name="Tritt A."/>
            <person name="Yoshinaga Y."/>
            <person name="Zwiers L.-H."/>
            <person name="Turgeon B."/>
            <person name="Goodwin S."/>
            <person name="Spatafora J."/>
            <person name="Crous P."/>
            <person name="Grigoriev I."/>
        </authorList>
    </citation>
    <scope>NUCLEOTIDE SEQUENCE [LARGE SCALE GENOMIC DNA]</scope>
    <source>
        <strain evidence="3">CBS 304.66</strain>
    </source>
</reference>
<accession>A0A9P4K9T4</accession>
<organism evidence="2 3">
    <name type="scientific">Lojkania enalia</name>
    <dbReference type="NCBI Taxonomy" id="147567"/>
    <lineage>
        <taxon>Eukaryota</taxon>
        <taxon>Fungi</taxon>
        <taxon>Dikarya</taxon>
        <taxon>Ascomycota</taxon>
        <taxon>Pezizomycotina</taxon>
        <taxon>Dothideomycetes</taxon>
        <taxon>Pleosporomycetidae</taxon>
        <taxon>Pleosporales</taxon>
        <taxon>Pleosporales incertae sedis</taxon>
        <taxon>Lojkania</taxon>
    </lineage>
</organism>
<sequence>MLFTTLYILSLIAGAYSRPYAVGRAIVTNQCDDMIYLWSVGGSIGPEVVIPKDSSYSETFHRDPASGGIALKMTNQPGGLFKPNVSQTIFAYNLDGDKIWYDMSDVFGDGFYGRRMTLVPTDSTCEEISWPWGRPPAGSQVKNCQANTDLELTFCTGHCLPSWSSCGDAAPGDPRTCCTHCIGSHHCVAPPST</sequence>
<keyword evidence="3" id="KW-1185">Reference proteome</keyword>
<protein>
    <recommendedName>
        <fullName evidence="4">BYS1 domain protein</fullName>
    </recommendedName>
</protein>
<dbReference type="AlphaFoldDB" id="A0A9P4K9T4"/>